<accession>A0A2S3HPJ8</accession>
<feature type="chain" id="PRO_5015424400" evidence="2">
    <location>
        <begin position="37"/>
        <end position="142"/>
    </location>
</feature>
<sequence>MAGVRQPPALSGRAACRARHPPVLSLVSGLWVVVAAARPAASRDRAGELSPSRPITTAAWPAGRPHVPLAFPAPAAARLPSHSLLSPTPHLSVAPPNLQSSRDFSFPSDSSPDRCKHSRPSTAVRTVNINRWPARRSMPPRG</sequence>
<keyword evidence="2" id="KW-0732">Signal</keyword>
<feature type="compositionally biased region" description="Low complexity" evidence="1">
    <location>
        <begin position="80"/>
        <end position="92"/>
    </location>
</feature>
<dbReference type="Proteomes" id="UP000243499">
    <property type="component" value="Chromosome 5"/>
</dbReference>
<proteinExistence type="predicted"/>
<reference evidence="3" key="1">
    <citation type="submission" date="2018-04" db="EMBL/GenBank/DDBJ databases">
        <title>WGS assembly of Panicum hallii.</title>
        <authorList>
            <person name="Lovell J."/>
            <person name="Jenkins J."/>
            <person name="Lowry D."/>
            <person name="Mamidi S."/>
            <person name="Sreedasyam A."/>
            <person name="Weng X."/>
            <person name="Barry K."/>
            <person name="Bonette J."/>
            <person name="Campitelli B."/>
            <person name="Daum C."/>
            <person name="Gordon S."/>
            <person name="Gould B."/>
            <person name="Lipzen A."/>
            <person name="Macqueen A."/>
            <person name="Palacio-Mejia J."/>
            <person name="Plott C."/>
            <person name="Shakirov E."/>
            <person name="Shu S."/>
            <person name="Yoshinaga Y."/>
            <person name="Zane M."/>
            <person name="Rokhsar D."/>
            <person name="Grimwood J."/>
            <person name="Schmutz J."/>
            <person name="Juenger T."/>
        </authorList>
    </citation>
    <scope>NUCLEOTIDE SEQUENCE [LARGE SCALE GENOMIC DNA]</scope>
    <source>
        <strain evidence="3">FIL2</strain>
    </source>
</reference>
<feature type="region of interest" description="Disordered" evidence="1">
    <location>
        <begin position="42"/>
        <end position="63"/>
    </location>
</feature>
<name>A0A2S3HPJ8_9POAL</name>
<evidence type="ECO:0000256" key="2">
    <source>
        <dbReference type="SAM" id="SignalP"/>
    </source>
</evidence>
<dbReference type="AlphaFoldDB" id="A0A2S3HPJ8"/>
<dbReference type="Gramene" id="PAN27049">
    <property type="protein sequence ID" value="PAN27049"/>
    <property type="gene ID" value="PAHAL_5G054700"/>
</dbReference>
<feature type="region of interest" description="Disordered" evidence="1">
    <location>
        <begin position="80"/>
        <end position="142"/>
    </location>
</feature>
<feature type="compositionally biased region" description="Low complexity" evidence="1">
    <location>
        <begin position="100"/>
        <end position="110"/>
    </location>
</feature>
<protein>
    <submittedName>
        <fullName evidence="3">Uncharacterized protein</fullName>
    </submittedName>
</protein>
<evidence type="ECO:0000313" key="3">
    <source>
        <dbReference type="EMBL" id="PAN27049.2"/>
    </source>
</evidence>
<evidence type="ECO:0000256" key="1">
    <source>
        <dbReference type="SAM" id="MobiDB-lite"/>
    </source>
</evidence>
<feature type="compositionally biased region" description="Polar residues" evidence="1">
    <location>
        <begin position="120"/>
        <end position="129"/>
    </location>
</feature>
<dbReference type="EMBL" id="CM008050">
    <property type="protein sequence ID" value="PAN27049.2"/>
    <property type="molecule type" value="Genomic_DNA"/>
</dbReference>
<organism evidence="3">
    <name type="scientific">Panicum hallii</name>
    <dbReference type="NCBI Taxonomy" id="206008"/>
    <lineage>
        <taxon>Eukaryota</taxon>
        <taxon>Viridiplantae</taxon>
        <taxon>Streptophyta</taxon>
        <taxon>Embryophyta</taxon>
        <taxon>Tracheophyta</taxon>
        <taxon>Spermatophyta</taxon>
        <taxon>Magnoliopsida</taxon>
        <taxon>Liliopsida</taxon>
        <taxon>Poales</taxon>
        <taxon>Poaceae</taxon>
        <taxon>PACMAD clade</taxon>
        <taxon>Panicoideae</taxon>
        <taxon>Panicodae</taxon>
        <taxon>Paniceae</taxon>
        <taxon>Panicinae</taxon>
        <taxon>Panicum</taxon>
        <taxon>Panicum sect. Panicum</taxon>
    </lineage>
</organism>
<gene>
    <name evidence="3" type="ORF">PAHAL_5G054700</name>
</gene>
<feature type="signal peptide" evidence="2">
    <location>
        <begin position="1"/>
        <end position="36"/>
    </location>
</feature>